<protein>
    <submittedName>
        <fullName evidence="1">Uncharacterized protein</fullName>
    </submittedName>
</protein>
<dbReference type="Proteomes" id="UP000299102">
    <property type="component" value="Unassembled WGS sequence"/>
</dbReference>
<keyword evidence="2" id="KW-1185">Reference proteome</keyword>
<accession>A0A4C1TNC8</accession>
<gene>
    <name evidence="1" type="ORF">EVAR_11419_1</name>
</gene>
<dbReference type="EMBL" id="BGZK01000069">
    <property type="protein sequence ID" value="GBP15117.1"/>
    <property type="molecule type" value="Genomic_DNA"/>
</dbReference>
<evidence type="ECO:0000313" key="2">
    <source>
        <dbReference type="Proteomes" id="UP000299102"/>
    </source>
</evidence>
<organism evidence="1 2">
    <name type="scientific">Eumeta variegata</name>
    <name type="common">Bagworm moth</name>
    <name type="synonym">Eumeta japonica</name>
    <dbReference type="NCBI Taxonomy" id="151549"/>
    <lineage>
        <taxon>Eukaryota</taxon>
        <taxon>Metazoa</taxon>
        <taxon>Ecdysozoa</taxon>
        <taxon>Arthropoda</taxon>
        <taxon>Hexapoda</taxon>
        <taxon>Insecta</taxon>
        <taxon>Pterygota</taxon>
        <taxon>Neoptera</taxon>
        <taxon>Endopterygota</taxon>
        <taxon>Lepidoptera</taxon>
        <taxon>Glossata</taxon>
        <taxon>Ditrysia</taxon>
        <taxon>Tineoidea</taxon>
        <taxon>Psychidae</taxon>
        <taxon>Oiketicinae</taxon>
        <taxon>Eumeta</taxon>
    </lineage>
</organism>
<proteinExistence type="predicted"/>
<dbReference type="AlphaFoldDB" id="A0A4C1TNC8"/>
<comment type="caution">
    <text evidence="1">The sequence shown here is derived from an EMBL/GenBank/DDBJ whole genome shotgun (WGS) entry which is preliminary data.</text>
</comment>
<name>A0A4C1TNC8_EUMVA</name>
<evidence type="ECO:0000313" key="1">
    <source>
        <dbReference type="EMBL" id="GBP15117.1"/>
    </source>
</evidence>
<reference evidence="1 2" key="1">
    <citation type="journal article" date="2019" name="Commun. Biol.">
        <title>The bagworm genome reveals a unique fibroin gene that provides high tensile strength.</title>
        <authorList>
            <person name="Kono N."/>
            <person name="Nakamura H."/>
            <person name="Ohtoshi R."/>
            <person name="Tomita M."/>
            <person name="Numata K."/>
            <person name="Arakawa K."/>
        </authorList>
    </citation>
    <scope>NUCLEOTIDE SEQUENCE [LARGE SCALE GENOMIC DNA]</scope>
</reference>
<dbReference type="OrthoDB" id="6250593at2759"/>
<sequence>MYSNGPSPGALAAYYDSHNAYVQQLCATNAMMDQYHKYTLPTILQRYVVRRRHGDEECYCEIAFPELFPEQEITIVGVPACSNF</sequence>